<sequence>MWHRVPVDVLSTLRNTEPSSSSKGLERKDWETSAAPFRSSHEGGTGRICSRDIVTFPREEGSRKGN</sequence>
<protein>
    <submittedName>
        <fullName evidence="2">Uncharacterized protein</fullName>
    </submittedName>
</protein>
<dbReference type="Proteomes" id="UP001152622">
    <property type="component" value="Chromosome 4"/>
</dbReference>
<evidence type="ECO:0000256" key="1">
    <source>
        <dbReference type="SAM" id="MobiDB-lite"/>
    </source>
</evidence>
<keyword evidence="3" id="KW-1185">Reference proteome</keyword>
<feature type="compositionally biased region" description="Basic and acidic residues" evidence="1">
    <location>
        <begin position="57"/>
        <end position="66"/>
    </location>
</feature>
<proteinExistence type="predicted"/>
<comment type="caution">
    <text evidence="2">The sequence shown here is derived from an EMBL/GenBank/DDBJ whole genome shotgun (WGS) entry which is preliminary data.</text>
</comment>
<gene>
    <name evidence="2" type="ORF">SKAU_G00124640</name>
</gene>
<dbReference type="AlphaFoldDB" id="A0A9Q1J2S3"/>
<evidence type="ECO:0000313" key="2">
    <source>
        <dbReference type="EMBL" id="KAJ8363633.1"/>
    </source>
</evidence>
<evidence type="ECO:0000313" key="3">
    <source>
        <dbReference type="Proteomes" id="UP001152622"/>
    </source>
</evidence>
<accession>A0A9Q1J2S3</accession>
<organism evidence="2 3">
    <name type="scientific">Synaphobranchus kaupii</name>
    <name type="common">Kaup's arrowtooth eel</name>
    <dbReference type="NCBI Taxonomy" id="118154"/>
    <lineage>
        <taxon>Eukaryota</taxon>
        <taxon>Metazoa</taxon>
        <taxon>Chordata</taxon>
        <taxon>Craniata</taxon>
        <taxon>Vertebrata</taxon>
        <taxon>Euteleostomi</taxon>
        <taxon>Actinopterygii</taxon>
        <taxon>Neopterygii</taxon>
        <taxon>Teleostei</taxon>
        <taxon>Anguilliformes</taxon>
        <taxon>Synaphobranchidae</taxon>
        <taxon>Synaphobranchus</taxon>
    </lineage>
</organism>
<feature type="region of interest" description="Disordered" evidence="1">
    <location>
        <begin position="1"/>
        <end position="66"/>
    </location>
</feature>
<feature type="compositionally biased region" description="Polar residues" evidence="1">
    <location>
        <begin position="12"/>
        <end position="23"/>
    </location>
</feature>
<name>A0A9Q1J2S3_SYNKA</name>
<dbReference type="EMBL" id="JAINUF010000004">
    <property type="protein sequence ID" value="KAJ8363633.1"/>
    <property type="molecule type" value="Genomic_DNA"/>
</dbReference>
<reference evidence="2" key="1">
    <citation type="journal article" date="2023" name="Science">
        <title>Genome structures resolve the early diversification of teleost fishes.</title>
        <authorList>
            <person name="Parey E."/>
            <person name="Louis A."/>
            <person name="Montfort J."/>
            <person name="Bouchez O."/>
            <person name="Roques C."/>
            <person name="Iampietro C."/>
            <person name="Lluch J."/>
            <person name="Castinel A."/>
            <person name="Donnadieu C."/>
            <person name="Desvignes T."/>
            <person name="Floi Bucao C."/>
            <person name="Jouanno E."/>
            <person name="Wen M."/>
            <person name="Mejri S."/>
            <person name="Dirks R."/>
            <person name="Jansen H."/>
            <person name="Henkel C."/>
            <person name="Chen W.J."/>
            <person name="Zahm M."/>
            <person name="Cabau C."/>
            <person name="Klopp C."/>
            <person name="Thompson A.W."/>
            <person name="Robinson-Rechavi M."/>
            <person name="Braasch I."/>
            <person name="Lecointre G."/>
            <person name="Bobe J."/>
            <person name="Postlethwait J.H."/>
            <person name="Berthelot C."/>
            <person name="Roest Crollius H."/>
            <person name="Guiguen Y."/>
        </authorList>
    </citation>
    <scope>NUCLEOTIDE SEQUENCE</scope>
    <source>
        <strain evidence="2">WJC10195</strain>
    </source>
</reference>